<evidence type="ECO:0000313" key="3">
    <source>
        <dbReference type="Proteomes" id="UP000244889"/>
    </source>
</evidence>
<dbReference type="GO" id="GO:0003677">
    <property type="term" value="F:DNA binding"/>
    <property type="evidence" value="ECO:0007669"/>
    <property type="project" value="InterPro"/>
</dbReference>
<dbReference type="InterPro" id="IPR011010">
    <property type="entry name" value="DNA_brk_join_enz"/>
</dbReference>
<dbReference type="SUPFAM" id="SSF56349">
    <property type="entry name" value="DNA breaking-rejoining enzymes"/>
    <property type="match status" value="1"/>
</dbReference>
<protein>
    <submittedName>
        <fullName evidence="2">Integrase</fullName>
    </submittedName>
</protein>
<reference evidence="3" key="1">
    <citation type="submission" date="2018-03" db="EMBL/GenBank/DDBJ databases">
        <authorList>
            <person name="Batty M. E."/>
            <person name="Batty M E."/>
        </authorList>
    </citation>
    <scope>NUCLEOTIDE SEQUENCE [LARGE SCALE GENOMIC DNA]</scope>
</reference>
<organism evidence="2 3">
    <name type="scientific">Orientia tsutsugamushi</name>
    <name type="common">Rickettsia tsutsugamushi</name>
    <dbReference type="NCBI Taxonomy" id="784"/>
    <lineage>
        <taxon>Bacteria</taxon>
        <taxon>Pseudomonadati</taxon>
        <taxon>Pseudomonadota</taxon>
        <taxon>Alphaproteobacteria</taxon>
        <taxon>Rickettsiales</taxon>
        <taxon>Rickettsiaceae</taxon>
        <taxon>Rickettsieae</taxon>
        <taxon>Orientia</taxon>
    </lineage>
</organism>
<dbReference type="InterPro" id="IPR013762">
    <property type="entry name" value="Integrase-like_cat_sf"/>
</dbReference>
<name>A0A2R8F2N5_ORITS</name>
<dbReference type="GO" id="GO:0006310">
    <property type="term" value="P:DNA recombination"/>
    <property type="evidence" value="ECO:0007669"/>
    <property type="project" value="UniProtKB-KW"/>
</dbReference>
<accession>A0A2R8F2N5</accession>
<evidence type="ECO:0000256" key="1">
    <source>
        <dbReference type="ARBA" id="ARBA00023172"/>
    </source>
</evidence>
<sequence>MANFGISIAIISKLLNHNDHQSTKIYTQLNTDVVRDAIQKFANEIAKCTNLRD</sequence>
<evidence type="ECO:0000313" key="2">
    <source>
        <dbReference type="EMBL" id="SPM45631.1"/>
    </source>
</evidence>
<dbReference type="GO" id="GO:0015074">
    <property type="term" value="P:DNA integration"/>
    <property type="evidence" value="ECO:0007669"/>
    <property type="project" value="InterPro"/>
</dbReference>
<gene>
    <name evidence="2" type="ORF">FPW1038_01849</name>
</gene>
<keyword evidence="1" id="KW-0233">DNA recombination</keyword>
<dbReference type="EMBL" id="OOHR01000015">
    <property type="protein sequence ID" value="SPM45631.1"/>
    <property type="molecule type" value="Genomic_DNA"/>
</dbReference>
<dbReference type="AlphaFoldDB" id="A0A2R8F2N5"/>
<proteinExistence type="predicted"/>
<dbReference type="Proteomes" id="UP000244889">
    <property type="component" value="Unassembled WGS sequence"/>
</dbReference>
<dbReference type="Gene3D" id="1.10.443.10">
    <property type="entry name" value="Intergrase catalytic core"/>
    <property type="match status" value="1"/>
</dbReference>